<evidence type="ECO:0000313" key="1">
    <source>
        <dbReference type="EMBL" id="AKP50915.1"/>
    </source>
</evidence>
<name>A0A0H4PCQ2_9BACT</name>
<gene>
    <name evidence="1" type="ORF">CA2015_1477</name>
</gene>
<dbReference type="KEGG" id="camu:CA2015_1477"/>
<dbReference type="EMBL" id="CP012040">
    <property type="protein sequence ID" value="AKP50915.1"/>
    <property type="molecule type" value="Genomic_DNA"/>
</dbReference>
<keyword evidence="2" id="KW-1185">Reference proteome</keyword>
<proteinExistence type="predicted"/>
<dbReference type="OrthoDB" id="1931719at2"/>
<organism evidence="1 2">
    <name type="scientific">Cyclobacterium amurskyense</name>
    <dbReference type="NCBI Taxonomy" id="320787"/>
    <lineage>
        <taxon>Bacteria</taxon>
        <taxon>Pseudomonadati</taxon>
        <taxon>Bacteroidota</taxon>
        <taxon>Cytophagia</taxon>
        <taxon>Cytophagales</taxon>
        <taxon>Cyclobacteriaceae</taxon>
        <taxon>Cyclobacterium</taxon>
    </lineage>
</organism>
<dbReference type="AlphaFoldDB" id="A0A0H4PCQ2"/>
<dbReference type="RefSeq" id="WP_048641312.1">
    <property type="nucleotide sequence ID" value="NZ_CP012040.1"/>
</dbReference>
<protein>
    <submittedName>
        <fullName evidence="1">Uncharacterized protein</fullName>
    </submittedName>
</protein>
<dbReference type="Proteomes" id="UP000036520">
    <property type="component" value="Chromosome"/>
</dbReference>
<evidence type="ECO:0000313" key="2">
    <source>
        <dbReference type="Proteomes" id="UP000036520"/>
    </source>
</evidence>
<sequence length="214" mass="25391">MPELSNIQTYEKLNGNDIKPSIKKFAKVLERIGVWDSEIEKQFDLLEWKVEDNGFVYLSNSDFGFRKTDFSEIKVRPNLLAWTPAIDKTFENNWISFDLLIETGTIRDFQNGNYKELTFRFVKKLVKEMATEFNQTGVYFTDEAQDGEDFDGIRVSDQNKLWNFDYALIPKKLKELYGEKPKNFRTKETDNWIEAWNQDNWNEKIKSTNAQHRL</sequence>
<reference evidence="1 2" key="1">
    <citation type="submission" date="2015-07" db="EMBL/GenBank/DDBJ databases">
        <authorList>
            <person name="Kim K.M."/>
        </authorList>
    </citation>
    <scope>NUCLEOTIDE SEQUENCE [LARGE SCALE GENOMIC DNA]</scope>
    <source>
        <strain evidence="1 2">KCTC 12363</strain>
    </source>
</reference>
<accession>A0A0H4PCQ2</accession>